<dbReference type="EMBL" id="OX451741">
    <property type="protein sequence ID" value="CAI8618325.1"/>
    <property type="molecule type" value="Genomic_DNA"/>
</dbReference>
<evidence type="ECO:0008006" key="3">
    <source>
        <dbReference type="Google" id="ProtNLM"/>
    </source>
</evidence>
<keyword evidence="2" id="KW-1185">Reference proteome</keyword>
<proteinExistence type="predicted"/>
<evidence type="ECO:0000313" key="2">
    <source>
        <dbReference type="Proteomes" id="UP001157006"/>
    </source>
</evidence>
<dbReference type="PANTHER" id="PTHR46890">
    <property type="entry name" value="NON-LTR RETROLELEMENT REVERSE TRANSCRIPTASE-LIKE PROTEIN-RELATED"/>
    <property type="match status" value="1"/>
</dbReference>
<reference evidence="1 2" key="1">
    <citation type="submission" date="2023-01" db="EMBL/GenBank/DDBJ databases">
        <authorList>
            <person name="Kreplak J."/>
        </authorList>
    </citation>
    <scope>NUCLEOTIDE SEQUENCE [LARGE SCALE GENOMIC DNA]</scope>
</reference>
<dbReference type="AlphaFoldDB" id="A0AAV1B723"/>
<gene>
    <name evidence="1" type="ORF">VFH_VI117840</name>
</gene>
<accession>A0AAV1B723</accession>
<evidence type="ECO:0000313" key="1">
    <source>
        <dbReference type="EMBL" id="CAI8618325.1"/>
    </source>
</evidence>
<name>A0AAV1B723_VICFA</name>
<dbReference type="InterPro" id="IPR052343">
    <property type="entry name" value="Retrotransposon-Effector_Assoc"/>
</dbReference>
<sequence>MGFPEKFVKLIVKRISLVSFQVLINGCTSKSFKPERGLRQRDPLSHYLFVLCADVISDCILFSRAASTEAKRILEILAIYQKSFGQMVNLDKSEASFSLMEFALLGKLPAFLICFFFADDCIFFSRASSTEAANSWQILEKTVKDSNSCACQELHVETLHEHPSYRRQFDQKRL</sequence>
<dbReference type="PANTHER" id="PTHR46890:SF48">
    <property type="entry name" value="RNA-DIRECTED DNA POLYMERASE"/>
    <property type="match status" value="1"/>
</dbReference>
<protein>
    <recommendedName>
        <fullName evidence="3">Reverse transcriptase domain-containing protein</fullName>
    </recommendedName>
</protein>
<dbReference type="Proteomes" id="UP001157006">
    <property type="component" value="Chromosome 6"/>
</dbReference>
<organism evidence="1 2">
    <name type="scientific">Vicia faba</name>
    <name type="common">Broad bean</name>
    <name type="synonym">Faba vulgaris</name>
    <dbReference type="NCBI Taxonomy" id="3906"/>
    <lineage>
        <taxon>Eukaryota</taxon>
        <taxon>Viridiplantae</taxon>
        <taxon>Streptophyta</taxon>
        <taxon>Embryophyta</taxon>
        <taxon>Tracheophyta</taxon>
        <taxon>Spermatophyta</taxon>
        <taxon>Magnoliopsida</taxon>
        <taxon>eudicotyledons</taxon>
        <taxon>Gunneridae</taxon>
        <taxon>Pentapetalae</taxon>
        <taxon>rosids</taxon>
        <taxon>fabids</taxon>
        <taxon>Fabales</taxon>
        <taxon>Fabaceae</taxon>
        <taxon>Papilionoideae</taxon>
        <taxon>50 kb inversion clade</taxon>
        <taxon>NPAAA clade</taxon>
        <taxon>Hologalegina</taxon>
        <taxon>IRL clade</taxon>
        <taxon>Fabeae</taxon>
        <taxon>Vicia</taxon>
    </lineage>
</organism>